<dbReference type="STRING" id="414004.CENSYa_0674"/>
<keyword evidence="3" id="KW-1185">Reference proteome</keyword>
<keyword evidence="1" id="KW-0472">Membrane</keyword>
<keyword evidence="1" id="KW-0812">Transmembrane</keyword>
<keyword evidence="1" id="KW-1133">Transmembrane helix</keyword>
<evidence type="ECO:0000256" key="1">
    <source>
        <dbReference type="SAM" id="Phobius"/>
    </source>
</evidence>
<reference evidence="2 3" key="1">
    <citation type="journal article" date="2006" name="Proc. Natl. Acad. Sci. U.S.A.">
        <title>Genomic analysis of the uncultivated marine crenarchaeote Cenarchaeum symbiosum.</title>
        <authorList>
            <person name="Hallam S.J."/>
            <person name="Konstantinidis K.T."/>
            <person name="Putnam N."/>
            <person name="Schleper C."/>
            <person name="Watanabe Y."/>
            <person name="Sugahara J."/>
            <person name="Preston C."/>
            <person name="de la Torre J."/>
            <person name="Richardson P.M."/>
            <person name="DeLong E.F."/>
        </authorList>
    </citation>
    <scope>NUCLEOTIDE SEQUENCE [LARGE SCALE GENOMIC DNA]</scope>
    <source>
        <strain evidence="3">A</strain>
    </source>
</reference>
<dbReference type="AlphaFoldDB" id="A0RVE0"/>
<proteinExistence type="predicted"/>
<evidence type="ECO:0000313" key="3">
    <source>
        <dbReference type="Proteomes" id="UP000000758"/>
    </source>
</evidence>
<dbReference type="KEGG" id="csy:CENSYa_0674"/>
<dbReference type="EnsemblBacteria" id="ABK77307">
    <property type="protein sequence ID" value="ABK77307"/>
    <property type="gene ID" value="CENSYa_0674"/>
</dbReference>
<protein>
    <submittedName>
        <fullName evidence="2">Uncharacterized protein</fullName>
    </submittedName>
</protein>
<dbReference type="HOGENOM" id="CLU_2313663_0_0_2"/>
<gene>
    <name evidence="2" type="ordered locus">CENSYa_0674</name>
</gene>
<dbReference type="Proteomes" id="UP000000758">
    <property type="component" value="Chromosome"/>
</dbReference>
<accession>A0RVE0</accession>
<feature type="transmembrane region" description="Helical" evidence="1">
    <location>
        <begin position="12"/>
        <end position="36"/>
    </location>
</feature>
<organism evidence="2 3">
    <name type="scientific">Cenarchaeum symbiosum (strain A)</name>
    <dbReference type="NCBI Taxonomy" id="414004"/>
    <lineage>
        <taxon>Archaea</taxon>
        <taxon>Nitrososphaerota</taxon>
        <taxon>Candidatus Cenarchaeales</taxon>
        <taxon>Candidatus Cenarchaeaceae</taxon>
        <taxon>Candidatus Cenarchaeum</taxon>
    </lineage>
</organism>
<sequence length="99" mass="10801">MLEKRKEDSESVGKYQGIVTSVVIAAIIIWVAPLLIPALSGSDSNSLFNSTGTLVPEEVATNIDELFQTVLWFARIVLLFAVIVAVVMLRVDPKRADPC</sequence>
<name>A0RVE0_CENSY</name>
<evidence type="ECO:0000313" key="2">
    <source>
        <dbReference type="EMBL" id="ABK77307.1"/>
    </source>
</evidence>
<dbReference type="EMBL" id="DP000238">
    <property type="protein sequence ID" value="ABK77307.1"/>
    <property type="molecule type" value="Genomic_DNA"/>
</dbReference>
<feature type="transmembrane region" description="Helical" evidence="1">
    <location>
        <begin position="72"/>
        <end position="91"/>
    </location>
</feature>